<dbReference type="AlphaFoldDB" id="A0A117PMG6"/>
<gene>
    <name evidence="1" type="ORF">AQI88_42255</name>
</gene>
<protein>
    <submittedName>
        <fullName evidence="1">Uncharacterized protein</fullName>
    </submittedName>
</protein>
<organism evidence="1 2">
    <name type="scientific">Streptomyces cellostaticus</name>
    <dbReference type="NCBI Taxonomy" id="67285"/>
    <lineage>
        <taxon>Bacteria</taxon>
        <taxon>Bacillati</taxon>
        <taxon>Actinomycetota</taxon>
        <taxon>Actinomycetes</taxon>
        <taxon>Kitasatosporales</taxon>
        <taxon>Streptomycetaceae</taxon>
        <taxon>Streptomyces</taxon>
    </lineage>
</organism>
<name>A0A117PMG6_9ACTN</name>
<dbReference type="Proteomes" id="UP000054241">
    <property type="component" value="Unassembled WGS sequence"/>
</dbReference>
<keyword evidence="2" id="KW-1185">Reference proteome</keyword>
<sequence length="118" mass="13190">MEVLQRADGSKALKADVYADLTYFWGGAWYSDCSQEKCYVDTNGFRVRKNGGVHTTWDTYSSVTGNSVHATATGNVESGHYQVSIVLNKHGGYWADFNQDRRDDKIHIGLLQVEVDVP</sequence>
<comment type="caution">
    <text evidence="1">The sequence shown here is derived from an EMBL/GenBank/DDBJ whole genome shotgun (WGS) entry which is preliminary data.</text>
</comment>
<dbReference type="EMBL" id="LMWL01000168">
    <property type="protein sequence ID" value="KUM82377.1"/>
    <property type="molecule type" value="Genomic_DNA"/>
</dbReference>
<accession>A0A117PMG6</accession>
<reference evidence="1 2" key="1">
    <citation type="submission" date="2015-10" db="EMBL/GenBank/DDBJ databases">
        <title>Draft genome sequence of Streptomyces cellostaticus DSM 40189, type strain for the species Streptomyces cellostaticus.</title>
        <authorList>
            <person name="Ruckert C."/>
            <person name="Winkler A."/>
            <person name="Kalinowski J."/>
            <person name="Kampfer P."/>
            <person name="Glaeser S."/>
        </authorList>
    </citation>
    <scope>NUCLEOTIDE SEQUENCE [LARGE SCALE GENOMIC DNA]</scope>
    <source>
        <strain evidence="1 2">DSM 40189</strain>
    </source>
</reference>
<evidence type="ECO:0000313" key="2">
    <source>
        <dbReference type="Proteomes" id="UP000054241"/>
    </source>
</evidence>
<proteinExistence type="predicted"/>
<evidence type="ECO:0000313" key="1">
    <source>
        <dbReference type="EMBL" id="KUM82377.1"/>
    </source>
</evidence>